<dbReference type="VEuPathDB" id="FungiDB:RhiirA1_403806"/>
<keyword evidence="1" id="KW-0175">Coiled coil</keyword>
<dbReference type="SUPFAM" id="SSF50630">
    <property type="entry name" value="Acid proteases"/>
    <property type="match status" value="1"/>
</dbReference>
<proteinExistence type="predicted"/>
<feature type="compositionally biased region" description="Acidic residues" evidence="2">
    <location>
        <begin position="142"/>
        <end position="174"/>
    </location>
</feature>
<feature type="coiled-coil region" evidence="1">
    <location>
        <begin position="81"/>
        <end position="112"/>
    </location>
</feature>
<dbReference type="VEuPathDB" id="FungiDB:FUN_005460"/>
<organism evidence="3 4">
    <name type="scientific">Rhizophagus irregularis</name>
    <dbReference type="NCBI Taxonomy" id="588596"/>
    <lineage>
        <taxon>Eukaryota</taxon>
        <taxon>Fungi</taxon>
        <taxon>Fungi incertae sedis</taxon>
        <taxon>Mucoromycota</taxon>
        <taxon>Glomeromycotina</taxon>
        <taxon>Glomeromycetes</taxon>
        <taxon>Glomerales</taxon>
        <taxon>Glomeraceae</taxon>
        <taxon>Rhizophagus</taxon>
    </lineage>
</organism>
<reference evidence="3 4" key="1">
    <citation type="submission" date="2016-04" db="EMBL/GenBank/DDBJ databases">
        <title>Genome analyses suggest a sexual origin of heterokaryosis in a supposedly ancient asexual fungus.</title>
        <authorList>
            <person name="Ropars J."/>
            <person name="Sedzielewska K."/>
            <person name="Noel J."/>
            <person name="Charron P."/>
            <person name="Farinelli L."/>
            <person name="Marton T."/>
            <person name="Kruger M."/>
            <person name="Pelin A."/>
            <person name="Brachmann A."/>
            <person name="Corradi N."/>
        </authorList>
    </citation>
    <scope>NUCLEOTIDE SEQUENCE [LARGE SCALE GENOMIC DNA]</scope>
    <source>
        <strain evidence="3 4">A5</strain>
    </source>
</reference>
<dbReference type="VEuPathDB" id="FungiDB:RhiirA1_475946"/>
<dbReference type="AlphaFoldDB" id="A0A2N0P8K9"/>
<dbReference type="VEuPathDB" id="FungiDB:RhiirFUN_023605"/>
<feature type="compositionally biased region" description="Polar residues" evidence="2">
    <location>
        <begin position="196"/>
        <end position="208"/>
    </location>
</feature>
<evidence type="ECO:0000256" key="2">
    <source>
        <dbReference type="SAM" id="MobiDB-lite"/>
    </source>
</evidence>
<dbReference type="EMBL" id="LLXJ01001237">
    <property type="protein sequence ID" value="PKC03158.1"/>
    <property type="molecule type" value="Genomic_DNA"/>
</dbReference>
<reference evidence="3 4" key="2">
    <citation type="submission" date="2017-09" db="EMBL/GenBank/DDBJ databases">
        <title>Extensive intraspecific genome diversity in a model arbuscular mycorrhizal fungus.</title>
        <authorList>
            <person name="Chen E.C."/>
            <person name="Morin E."/>
            <person name="Beaudet D."/>
            <person name="Noel J."/>
            <person name="Ndikumana S."/>
            <person name="Charron P."/>
            <person name="St-Onge C."/>
            <person name="Giorgi J."/>
            <person name="Grigoriev I.V."/>
            <person name="Roux C."/>
            <person name="Martin F.M."/>
            <person name="Corradi N."/>
        </authorList>
    </citation>
    <scope>NUCLEOTIDE SEQUENCE [LARGE SCALE GENOMIC DNA]</scope>
    <source>
        <strain evidence="3 4">A5</strain>
    </source>
</reference>
<sequence>MLRKLKLKRIDKEAQKFKNIDIATSLSTTKDNNILEQETDNISNNGFSNTDCDNTASLNINKNIQNVDEWHSMIFKWLSMLDDEQGNKEKILEELKNDSNNSNDNKMEYDNNIMNILNLPHPARDKNAKWRLLIYEVEDPEASEEEYILEEEDEAEEEEIEEVEDDEEEYDDNESLGRSGVLMKKSAKSKEGATKKSPTSKSRAKTSGNIIMATEQMYQIALKSSISSLVPYCPREILIEISKVINMIFPKLKDHCLNIVMPNDTVKRRELAWGNVASKFQDILFPLLQAINTEQKPLLDVVGNPCEVPHDPVPSPSQTNNIMEIEPLPDNNHSGGGHTLNHAIKAYAQCRSAEKKNSQIYWPKPLEINFLQIKDADDVATISCKVGSVTIPYAMIDSGSDSSIVSENVAKHLGLKIDKKKIHRLNGVASKSHSLGTVDSVPVTIEDGENRDTIPDEFSVVPTEYDDNGKELSLFILGTQWQYRAGWEPLIKGEFKATCNGKTITIPLSVHKSQRNVFTVGKEPEEWLKQHYKTVKCSDSISSQNNQCSDSVLSQNKQCSDSVSSQNNQCSDSVSIVNIMSKVKLD</sequence>
<evidence type="ECO:0000256" key="1">
    <source>
        <dbReference type="SAM" id="Coils"/>
    </source>
</evidence>
<dbReference type="VEuPathDB" id="FungiDB:RhiirFUN_023781"/>
<dbReference type="InterPro" id="IPR021109">
    <property type="entry name" value="Peptidase_aspartic_dom_sf"/>
</dbReference>
<gene>
    <name evidence="3" type="ORF">RhiirA5_424188</name>
</gene>
<evidence type="ECO:0000313" key="4">
    <source>
        <dbReference type="Proteomes" id="UP000232722"/>
    </source>
</evidence>
<dbReference type="Gene3D" id="2.40.70.10">
    <property type="entry name" value="Acid Proteases"/>
    <property type="match status" value="1"/>
</dbReference>
<accession>A0A2N0P8K9</accession>
<feature type="region of interest" description="Disordered" evidence="2">
    <location>
        <begin position="142"/>
        <end position="208"/>
    </location>
</feature>
<comment type="caution">
    <text evidence="3">The sequence shown here is derived from an EMBL/GenBank/DDBJ whole genome shotgun (WGS) entry which is preliminary data.</text>
</comment>
<dbReference type="VEuPathDB" id="FungiDB:FUN_001415"/>
<protein>
    <submittedName>
        <fullName evidence="3">Uncharacterized protein</fullName>
    </submittedName>
</protein>
<dbReference type="Proteomes" id="UP000232722">
    <property type="component" value="Unassembled WGS sequence"/>
</dbReference>
<name>A0A2N0P8K9_9GLOM</name>
<dbReference type="CDD" id="cd00303">
    <property type="entry name" value="retropepsin_like"/>
    <property type="match status" value="1"/>
</dbReference>
<evidence type="ECO:0000313" key="3">
    <source>
        <dbReference type="EMBL" id="PKC03158.1"/>
    </source>
</evidence>